<sequence>MSYRVSIYRGQPMIGRRAHCSEPDKLIKLPNSLAELKIVQGKKFKIDVTNASVTDQEGSEIDSIEEIRDNDKLFIVEDANCL</sequence>
<dbReference type="Proteomes" id="UP000224567">
    <property type="component" value="Unassembled WGS sequence"/>
</dbReference>
<dbReference type="InterPro" id="IPR021789">
    <property type="entry name" value="KHA_dom"/>
</dbReference>
<evidence type="ECO:0000259" key="1">
    <source>
        <dbReference type="PROSITE" id="PS51490"/>
    </source>
</evidence>
<comment type="caution">
    <text evidence="2">The sequence shown here is derived from an EMBL/GenBank/DDBJ whole genome shotgun (WGS) entry which is preliminary data.</text>
</comment>
<dbReference type="Pfam" id="PF11834">
    <property type="entry name" value="KHA"/>
    <property type="match status" value="1"/>
</dbReference>
<dbReference type="PROSITE" id="PS51490">
    <property type="entry name" value="KHA"/>
    <property type="match status" value="1"/>
</dbReference>
<accession>A0A2G2WI96</accession>
<organism evidence="2 3">
    <name type="scientific">Capsicum baccatum</name>
    <name type="common">Peruvian pepper</name>
    <dbReference type="NCBI Taxonomy" id="33114"/>
    <lineage>
        <taxon>Eukaryota</taxon>
        <taxon>Viridiplantae</taxon>
        <taxon>Streptophyta</taxon>
        <taxon>Embryophyta</taxon>
        <taxon>Tracheophyta</taxon>
        <taxon>Spermatophyta</taxon>
        <taxon>Magnoliopsida</taxon>
        <taxon>eudicotyledons</taxon>
        <taxon>Gunneridae</taxon>
        <taxon>Pentapetalae</taxon>
        <taxon>asterids</taxon>
        <taxon>lamiids</taxon>
        <taxon>Solanales</taxon>
        <taxon>Solanaceae</taxon>
        <taxon>Solanoideae</taxon>
        <taxon>Capsiceae</taxon>
        <taxon>Capsicum</taxon>
    </lineage>
</organism>
<feature type="domain" description="KHA" evidence="1">
    <location>
        <begin position="4"/>
        <end position="82"/>
    </location>
</feature>
<dbReference type="OrthoDB" id="1731870at2759"/>
<keyword evidence="3" id="KW-1185">Reference proteome</keyword>
<reference evidence="3" key="2">
    <citation type="journal article" date="2017" name="J. Anim. Genet.">
        <title>Multiple reference genome sequences of hot pepper reveal the massive evolution of plant disease resistance genes by retroduplication.</title>
        <authorList>
            <person name="Kim S."/>
            <person name="Park J."/>
            <person name="Yeom S.-I."/>
            <person name="Kim Y.-M."/>
            <person name="Seo E."/>
            <person name="Kim K.-T."/>
            <person name="Kim M.-S."/>
            <person name="Lee J.M."/>
            <person name="Cheong K."/>
            <person name="Shin H.-S."/>
            <person name="Kim S.-B."/>
            <person name="Han K."/>
            <person name="Lee J."/>
            <person name="Park M."/>
            <person name="Lee H.-A."/>
            <person name="Lee H.-Y."/>
            <person name="Lee Y."/>
            <person name="Oh S."/>
            <person name="Lee J.H."/>
            <person name="Choi E."/>
            <person name="Choi E."/>
            <person name="Lee S.E."/>
            <person name="Jeon J."/>
            <person name="Kim H."/>
            <person name="Choi G."/>
            <person name="Song H."/>
            <person name="Lee J."/>
            <person name="Lee S.-C."/>
            <person name="Kwon J.-K."/>
            <person name="Lee H.-Y."/>
            <person name="Koo N."/>
            <person name="Hong Y."/>
            <person name="Kim R.W."/>
            <person name="Kang W.-H."/>
            <person name="Huh J.H."/>
            <person name="Kang B.-C."/>
            <person name="Yang T.-J."/>
            <person name="Lee Y.-H."/>
            <person name="Bennetzen J.L."/>
            <person name="Choi D."/>
        </authorList>
    </citation>
    <scope>NUCLEOTIDE SEQUENCE [LARGE SCALE GENOMIC DNA]</scope>
    <source>
        <strain evidence="3">cv. PBC81</strain>
    </source>
</reference>
<evidence type="ECO:0000313" key="2">
    <source>
        <dbReference type="EMBL" id="PHT44965.1"/>
    </source>
</evidence>
<dbReference type="EMBL" id="MLFT02000006">
    <property type="protein sequence ID" value="PHT44965.1"/>
    <property type="molecule type" value="Genomic_DNA"/>
</dbReference>
<dbReference type="AlphaFoldDB" id="A0A2G2WI96"/>
<dbReference type="STRING" id="33114.A0A2G2WI96"/>
<protein>
    <recommendedName>
        <fullName evidence="1">KHA domain-containing protein</fullName>
    </recommendedName>
</protein>
<evidence type="ECO:0000313" key="3">
    <source>
        <dbReference type="Proteomes" id="UP000224567"/>
    </source>
</evidence>
<reference evidence="2 3" key="1">
    <citation type="journal article" date="2017" name="Genome Biol.">
        <title>New reference genome sequences of hot pepper reveal the massive evolution of plant disease-resistance genes by retroduplication.</title>
        <authorList>
            <person name="Kim S."/>
            <person name="Park J."/>
            <person name="Yeom S.I."/>
            <person name="Kim Y.M."/>
            <person name="Seo E."/>
            <person name="Kim K.T."/>
            <person name="Kim M.S."/>
            <person name="Lee J.M."/>
            <person name="Cheong K."/>
            <person name="Shin H.S."/>
            <person name="Kim S.B."/>
            <person name="Han K."/>
            <person name="Lee J."/>
            <person name="Park M."/>
            <person name="Lee H.A."/>
            <person name="Lee H.Y."/>
            <person name="Lee Y."/>
            <person name="Oh S."/>
            <person name="Lee J.H."/>
            <person name="Choi E."/>
            <person name="Choi E."/>
            <person name="Lee S.E."/>
            <person name="Jeon J."/>
            <person name="Kim H."/>
            <person name="Choi G."/>
            <person name="Song H."/>
            <person name="Lee J."/>
            <person name="Lee S.C."/>
            <person name="Kwon J.K."/>
            <person name="Lee H.Y."/>
            <person name="Koo N."/>
            <person name="Hong Y."/>
            <person name="Kim R.W."/>
            <person name="Kang W.H."/>
            <person name="Huh J.H."/>
            <person name="Kang B.C."/>
            <person name="Yang T.J."/>
            <person name="Lee Y.H."/>
            <person name="Bennetzen J.L."/>
            <person name="Choi D."/>
        </authorList>
    </citation>
    <scope>NUCLEOTIDE SEQUENCE [LARGE SCALE GENOMIC DNA]</scope>
    <source>
        <strain evidence="3">cv. PBC81</strain>
    </source>
</reference>
<name>A0A2G2WI96_CAPBA</name>
<proteinExistence type="predicted"/>
<gene>
    <name evidence="2" type="ORF">CQW23_14123</name>
</gene>